<dbReference type="GO" id="GO:0005506">
    <property type="term" value="F:iron ion binding"/>
    <property type="evidence" value="ECO:0007669"/>
    <property type="project" value="InterPro"/>
</dbReference>
<evidence type="ECO:0000313" key="9">
    <source>
        <dbReference type="Proteomes" id="UP000545507"/>
    </source>
</evidence>
<dbReference type="Gene3D" id="1.10.630.10">
    <property type="entry name" value="Cytochrome P450"/>
    <property type="match status" value="1"/>
</dbReference>
<accession>A0A7Y8H1P9</accession>
<proteinExistence type="inferred from homology"/>
<dbReference type="GO" id="GO:0016705">
    <property type="term" value="F:oxidoreductase activity, acting on paired donors, with incorporation or reduction of molecular oxygen"/>
    <property type="evidence" value="ECO:0007669"/>
    <property type="project" value="InterPro"/>
</dbReference>
<reference evidence="8 9" key="1">
    <citation type="submission" date="2019-09" db="EMBL/GenBank/DDBJ databases">
        <title>Hydrogenophaga aromatica sp. nov., isolated from a para-xylene-degrading enrichment culture.</title>
        <authorList>
            <person name="Tancsics A."/>
            <person name="Banerjee S."/>
        </authorList>
    </citation>
    <scope>NUCLEOTIDE SEQUENCE [LARGE SCALE GENOMIC DNA]</scope>
    <source>
        <strain evidence="8 9">D2P1</strain>
    </source>
</reference>
<comment type="caution">
    <text evidence="8">The sequence shown here is derived from an EMBL/GenBank/DDBJ whole genome shotgun (WGS) entry which is preliminary data.</text>
</comment>
<dbReference type="FunFam" id="1.10.630.10:FF:000018">
    <property type="entry name" value="Cytochrome P450 monooxygenase"/>
    <property type="match status" value="1"/>
</dbReference>
<dbReference type="InterPro" id="IPR001128">
    <property type="entry name" value="Cyt_P450"/>
</dbReference>
<dbReference type="PANTHER" id="PTHR46696:SF1">
    <property type="entry name" value="CYTOCHROME P450 YJIB-RELATED"/>
    <property type="match status" value="1"/>
</dbReference>
<dbReference type="PANTHER" id="PTHR46696">
    <property type="entry name" value="P450, PUTATIVE (EUROFUNG)-RELATED"/>
    <property type="match status" value="1"/>
</dbReference>
<keyword evidence="6 7" id="KW-0503">Monooxygenase</keyword>
<evidence type="ECO:0000313" key="8">
    <source>
        <dbReference type="EMBL" id="NWF48473.1"/>
    </source>
</evidence>
<dbReference type="AlphaFoldDB" id="A0A7Y8H1P9"/>
<dbReference type="SUPFAM" id="SSF48264">
    <property type="entry name" value="Cytochrome P450"/>
    <property type="match status" value="1"/>
</dbReference>
<evidence type="ECO:0000256" key="3">
    <source>
        <dbReference type="ARBA" id="ARBA00022723"/>
    </source>
</evidence>
<keyword evidence="3 7" id="KW-0479">Metal-binding</keyword>
<dbReference type="InterPro" id="IPR002397">
    <property type="entry name" value="Cyt_P450_B"/>
</dbReference>
<gene>
    <name evidence="8" type="ORF">F3K02_24920</name>
</gene>
<organism evidence="8 9">
    <name type="scientific">Hydrogenophaga aromaticivorans</name>
    <dbReference type="NCBI Taxonomy" id="2610898"/>
    <lineage>
        <taxon>Bacteria</taxon>
        <taxon>Pseudomonadati</taxon>
        <taxon>Pseudomonadota</taxon>
        <taxon>Betaproteobacteria</taxon>
        <taxon>Burkholderiales</taxon>
        <taxon>Comamonadaceae</taxon>
        <taxon>Hydrogenophaga</taxon>
    </lineage>
</organism>
<protein>
    <submittedName>
        <fullName evidence="8">Cytochrome P450</fullName>
    </submittedName>
</protein>
<dbReference type="GO" id="GO:0020037">
    <property type="term" value="F:heme binding"/>
    <property type="evidence" value="ECO:0007669"/>
    <property type="project" value="InterPro"/>
</dbReference>
<keyword evidence="2 7" id="KW-0349">Heme</keyword>
<evidence type="ECO:0000256" key="2">
    <source>
        <dbReference type="ARBA" id="ARBA00022617"/>
    </source>
</evidence>
<comment type="similarity">
    <text evidence="1 7">Belongs to the cytochrome P450 family.</text>
</comment>
<evidence type="ECO:0000256" key="1">
    <source>
        <dbReference type="ARBA" id="ARBA00010617"/>
    </source>
</evidence>
<evidence type="ECO:0000256" key="5">
    <source>
        <dbReference type="ARBA" id="ARBA00023004"/>
    </source>
</evidence>
<dbReference type="InterPro" id="IPR036396">
    <property type="entry name" value="Cyt_P450_sf"/>
</dbReference>
<evidence type="ECO:0000256" key="4">
    <source>
        <dbReference type="ARBA" id="ARBA00023002"/>
    </source>
</evidence>
<evidence type="ECO:0000256" key="6">
    <source>
        <dbReference type="ARBA" id="ARBA00023033"/>
    </source>
</evidence>
<dbReference type="Pfam" id="PF00067">
    <property type="entry name" value="p450"/>
    <property type="match status" value="1"/>
</dbReference>
<dbReference type="RefSeq" id="WP_177139129.1">
    <property type="nucleotide sequence ID" value="NZ_VYGV01000027.1"/>
</dbReference>
<dbReference type="InterPro" id="IPR017972">
    <property type="entry name" value="Cyt_P450_CS"/>
</dbReference>
<dbReference type="PROSITE" id="PS00086">
    <property type="entry name" value="CYTOCHROME_P450"/>
    <property type="match status" value="1"/>
</dbReference>
<keyword evidence="4 7" id="KW-0560">Oxidoreductase</keyword>
<name>A0A7Y8H1P9_9BURK</name>
<keyword evidence="5 7" id="KW-0408">Iron</keyword>
<dbReference type="Proteomes" id="UP000545507">
    <property type="component" value="Unassembled WGS sequence"/>
</dbReference>
<dbReference type="EMBL" id="VYGV01000027">
    <property type="protein sequence ID" value="NWF48473.1"/>
    <property type="molecule type" value="Genomic_DNA"/>
</dbReference>
<dbReference type="PRINTS" id="PR00359">
    <property type="entry name" value="BP450"/>
</dbReference>
<keyword evidence="9" id="KW-1185">Reference proteome</keyword>
<sequence>MLQDQITPTLSAARAREIATAFDLRALPADFLANPYPVYTALREREPVRQMPDGSVFLTRYADLVAVYRDAATFSSDKHVEFAPKYGADSPLFEHHTTSLVFNDPPLHTRVRKLIMGALTRRAIADMEPGLIALVDSLLDQLEAKGGGDLIEDFASAIPVEIIGNLLGVPHQDRGPLRAWSLAILGALEPVVTPAQHALGNQSVSEMLVYLRTLVAHRRRHPGDPEHDVLTRLIQGEVDGEKLSEVELLQNCIFLLNAGHETTTNLIGNGLILLQEFPAARAQLLADLQATASDAAAQEQVLTLAVDECLRFESSNQLGNRRALKATQVGGVDLPAGALVTLCIGAANRDPAQFPDPETLDLRRATNKHLAFGFGIHQCAGLSLARLEGRIAIGRFLQRFPDYRLSAAPTRGGRARFRGFLNAPFKLG</sequence>
<dbReference type="GO" id="GO:0004497">
    <property type="term" value="F:monooxygenase activity"/>
    <property type="evidence" value="ECO:0007669"/>
    <property type="project" value="UniProtKB-KW"/>
</dbReference>
<dbReference type="CDD" id="cd20625">
    <property type="entry name" value="CYP164-like"/>
    <property type="match status" value="1"/>
</dbReference>
<evidence type="ECO:0000256" key="7">
    <source>
        <dbReference type="RuleBase" id="RU000461"/>
    </source>
</evidence>